<feature type="transmembrane region" description="Helical" evidence="14">
    <location>
        <begin position="340"/>
        <end position="361"/>
    </location>
</feature>
<dbReference type="PROSITE" id="PS50110">
    <property type="entry name" value="RESPONSE_REGULATORY"/>
    <property type="match status" value="1"/>
</dbReference>
<feature type="modified residue" description="4-aspartylphosphate" evidence="12">
    <location>
        <position position="720"/>
    </location>
</feature>
<keyword evidence="15" id="KW-0732">Signal</keyword>
<dbReference type="Gene3D" id="3.30.565.10">
    <property type="entry name" value="Histidine kinase-like ATPase, C-terminal domain"/>
    <property type="match status" value="1"/>
</dbReference>
<evidence type="ECO:0000313" key="20">
    <source>
        <dbReference type="Proteomes" id="UP000199656"/>
    </source>
</evidence>
<evidence type="ECO:0000259" key="18">
    <source>
        <dbReference type="PROSITE" id="PS50110"/>
    </source>
</evidence>
<evidence type="ECO:0000256" key="3">
    <source>
        <dbReference type="ARBA" id="ARBA00022553"/>
    </source>
</evidence>
<dbReference type="InterPro" id="IPR009057">
    <property type="entry name" value="Homeodomain-like_sf"/>
</dbReference>
<evidence type="ECO:0000256" key="6">
    <source>
        <dbReference type="ARBA" id="ARBA00022777"/>
    </source>
</evidence>
<dbReference type="Gene3D" id="3.40.50.2300">
    <property type="match status" value="3"/>
</dbReference>
<evidence type="ECO:0000256" key="4">
    <source>
        <dbReference type="ARBA" id="ARBA00022679"/>
    </source>
</evidence>
<dbReference type="CDD" id="cd06308">
    <property type="entry name" value="PBP1_sensor_kinase-like"/>
    <property type="match status" value="1"/>
</dbReference>
<evidence type="ECO:0000259" key="16">
    <source>
        <dbReference type="PROSITE" id="PS01124"/>
    </source>
</evidence>
<evidence type="ECO:0000256" key="1">
    <source>
        <dbReference type="ARBA" id="ARBA00000085"/>
    </source>
</evidence>
<evidence type="ECO:0000256" key="13">
    <source>
        <dbReference type="SAM" id="Coils"/>
    </source>
</evidence>
<evidence type="ECO:0000259" key="17">
    <source>
        <dbReference type="PROSITE" id="PS50109"/>
    </source>
</evidence>
<evidence type="ECO:0000256" key="11">
    <source>
        <dbReference type="ARBA" id="ARBA00023163"/>
    </source>
</evidence>
<dbReference type="Pfam" id="PF12833">
    <property type="entry name" value="HTH_18"/>
    <property type="match status" value="1"/>
</dbReference>
<dbReference type="Pfam" id="PF00072">
    <property type="entry name" value="Response_reg"/>
    <property type="match status" value="1"/>
</dbReference>
<keyword evidence="20" id="KW-1185">Reference proteome</keyword>
<dbReference type="AlphaFoldDB" id="A0A1H4ETN4"/>
<keyword evidence="8" id="KW-0902">Two-component regulatory system</keyword>
<dbReference type="SMART" id="SM00388">
    <property type="entry name" value="HisKA"/>
    <property type="match status" value="1"/>
</dbReference>
<dbReference type="SMART" id="SM00387">
    <property type="entry name" value="HATPase_c"/>
    <property type="match status" value="1"/>
</dbReference>
<dbReference type="GO" id="GO:0000155">
    <property type="term" value="F:phosphorelay sensor kinase activity"/>
    <property type="evidence" value="ECO:0007669"/>
    <property type="project" value="InterPro"/>
</dbReference>
<feature type="domain" description="Response regulatory" evidence="18">
    <location>
        <begin position="672"/>
        <end position="787"/>
    </location>
</feature>
<evidence type="ECO:0000256" key="15">
    <source>
        <dbReference type="SAM" id="SignalP"/>
    </source>
</evidence>
<evidence type="ECO:0000256" key="14">
    <source>
        <dbReference type="SAM" id="Phobius"/>
    </source>
</evidence>
<evidence type="ECO:0000256" key="9">
    <source>
        <dbReference type="ARBA" id="ARBA00023015"/>
    </source>
</evidence>
<dbReference type="Gene3D" id="1.10.287.130">
    <property type="match status" value="1"/>
</dbReference>
<dbReference type="PRINTS" id="PR00344">
    <property type="entry name" value="BCTRLSENSOR"/>
</dbReference>
<dbReference type="Pfam" id="PF13407">
    <property type="entry name" value="Peripla_BP_4"/>
    <property type="match status" value="1"/>
</dbReference>
<dbReference type="OrthoDB" id="1489484at2"/>
<keyword evidence="10" id="KW-0238">DNA-binding</keyword>
<dbReference type="PROSITE" id="PS50109">
    <property type="entry name" value="HIS_KIN"/>
    <property type="match status" value="1"/>
</dbReference>
<feature type="coiled-coil region" evidence="13">
    <location>
        <begin position="372"/>
        <end position="399"/>
    </location>
</feature>
<dbReference type="CDD" id="cd00082">
    <property type="entry name" value="HisKA"/>
    <property type="match status" value="1"/>
</dbReference>
<dbReference type="SUPFAM" id="SSF47384">
    <property type="entry name" value="Homodimeric domain of signal transducing histidine kinase"/>
    <property type="match status" value="1"/>
</dbReference>
<dbReference type="Pfam" id="PF02518">
    <property type="entry name" value="HATPase_c"/>
    <property type="match status" value="1"/>
</dbReference>
<dbReference type="InterPro" id="IPR025997">
    <property type="entry name" value="SBP_2_dom"/>
</dbReference>
<keyword evidence="14" id="KW-1133">Transmembrane helix</keyword>
<keyword evidence="5" id="KW-0547">Nucleotide-binding</keyword>
<dbReference type="InterPro" id="IPR028082">
    <property type="entry name" value="Peripla_BP_I"/>
</dbReference>
<dbReference type="InterPro" id="IPR004358">
    <property type="entry name" value="Sig_transdc_His_kin-like_C"/>
</dbReference>
<dbReference type="GO" id="GO:0005524">
    <property type="term" value="F:ATP binding"/>
    <property type="evidence" value="ECO:0007669"/>
    <property type="project" value="UniProtKB-KW"/>
</dbReference>
<dbReference type="InterPro" id="IPR018062">
    <property type="entry name" value="HTH_AraC-typ_CS"/>
</dbReference>
<keyword evidence="9" id="KW-0805">Transcription regulation</keyword>
<dbReference type="STRING" id="408074.SAMN05660909_03910"/>
<dbReference type="FunFam" id="3.30.565.10:FF:000037">
    <property type="entry name" value="Hybrid sensor histidine kinase/response regulator"/>
    <property type="match status" value="1"/>
</dbReference>
<proteinExistence type="predicted"/>
<dbReference type="PANTHER" id="PTHR43547">
    <property type="entry name" value="TWO-COMPONENT HISTIDINE KINASE"/>
    <property type="match status" value="1"/>
</dbReference>
<keyword evidence="13" id="KW-0175">Coiled coil</keyword>
<dbReference type="RefSeq" id="WP_089763610.1">
    <property type="nucleotide sequence ID" value="NZ_BKAT01000033.1"/>
</dbReference>
<evidence type="ECO:0000256" key="12">
    <source>
        <dbReference type="PROSITE-ProRule" id="PRU00169"/>
    </source>
</evidence>
<reference evidence="20" key="1">
    <citation type="submission" date="2016-10" db="EMBL/GenBank/DDBJ databases">
        <authorList>
            <person name="Varghese N."/>
            <person name="Submissions S."/>
        </authorList>
    </citation>
    <scope>NUCLEOTIDE SEQUENCE [LARGE SCALE GENOMIC DNA]</scope>
    <source>
        <strain evidence="20">DSM 23920</strain>
    </source>
</reference>
<evidence type="ECO:0000256" key="2">
    <source>
        <dbReference type="ARBA" id="ARBA00012438"/>
    </source>
</evidence>
<dbReference type="Proteomes" id="UP000199656">
    <property type="component" value="Unassembled WGS sequence"/>
</dbReference>
<keyword evidence="6 19" id="KW-0418">Kinase</keyword>
<dbReference type="GO" id="GO:0003700">
    <property type="term" value="F:DNA-binding transcription factor activity"/>
    <property type="evidence" value="ECO:0007669"/>
    <property type="project" value="InterPro"/>
</dbReference>
<dbReference type="EC" id="2.7.13.3" evidence="2"/>
<feature type="domain" description="Histidine kinase" evidence="17">
    <location>
        <begin position="406"/>
        <end position="622"/>
    </location>
</feature>
<dbReference type="CDD" id="cd17574">
    <property type="entry name" value="REC_OmpR"/>
    <property type="match status" value="1"/>
</dbReference>
<keyword evidence="3 12" id="KW-0597">Phosphoprotein</keyword>
<keyword evidence="7" id="KW-0067">ATP-binding</keyword>
<keyword evidence="14" id="KW-0812">Transmembrane</keyword>
<dbReference type="InterPro" id="IPR036890">
    <property type="entry name" value="HATPase_C_sf"/>
</dbReference>
<organism evidence="19 20">
    <name type="scientific">Chitinophaga terrae</name>
    <name type="common">ex Kim and Jung 2007</name>
    <dbReference type="NCBI Taxonomy" id="408074"/>
    <lineage>
        <taxon>Bacteria</taxon>
        <taxon>Pseudomonadati</taxon>
        <taxon>Bacteroidota</taxon>
        <taxon>Chitinophagia</taxon>
        <taxon>Chitinophagales</taxon>
        <taxon>Chitinophagaceae</taxon>
        <taxon>Chitinophaga</taxon>
    </lineage>
</organism>
<feature type="domain" description="HTH araC/xylS-type" evidence="16">
    <location>
        <begin position="818"/>
        <end position="917"/>
    </location>
</feature>
<evidence type="ECO:0000256" key="10">
    <source>
        <dbReference type="ARBA" id="ARBA00023125"/>
    </source>
</evidence>
<keyword evidence="11" id="KW-0804">Transcription</keyword>
<feature type="signal peptide" evidence="15">
    <location>
        <begin position="1"/>
        <end position="25"/>
    </location>
</feature>
<keyword evidence="4" id="KW-0808">Transferase</keyword>
<sequence length="922" mass="103855">MISKTAFRRLLWVSLLSLLLLPACQEKQEKIYLIGISQLGDADAWRREMKEEIDRELVFNPDLKILYRQANYNSAEQVQQIRELAARKIDLLIVSPNEAAPLTPVIDSLYKQGIPVVVVDRNISSDSYNSFIGADNIEVGRLAGQYAASYLDKTGNIIEITGLPSSTPALQREKGFGDEIARYPHINVTVIQGDWLEGSVQRQLPRMKKELQNTRLIFAHNDVMANTAAAICKELGFPGIKVIGVDAQPRTGLEFVENRSLLASVLYPTGGGEAIRAAAKILHGQEAPKRDFLRTIIVDSTNVVMLQQQFNRVIAQQKDIVRQDGLLKEQARTFRTQKNLILILIGNLALLLMLSGLLIYLRRKNIKAYKLLQSQNHEIRSQSEQIKEMAQQVQQASEQKSNFFTNISHELKTPLTLILAPTDECLQNPRTPPHIRSQFALIKKSASRLSLLVNQLMDFRKLELNKMRLKIQEVDMLPFINDIIDAFKGLARQHQIDCRMITKESSVKLWIDPEKIEKVFFNILSNAFKFTADAGHIYVIVEKHDDSNTVSIKVADSGFGLSAQDKERIFDFFYYGDVHNQNGSGIGLALSKELVELHHGTIVADSEKNKGTAFTITLPMGKDQYTDDQIVPVKDWGYNSEMDTWIADYNIGAIPQAIHPQPAEHGSSTGNTILIVEDNDDLRAFLANRLSSRFAVITAKNGTEGARLTFEEMPDLVISDIMMPQTDGLEMAQVLKADIRTSHIPIILLTAKTTDEQKVAGLKTNVDAYITKPFNSEVLEETINNLLENRQRLKTHLTADIPREALPQANKSEKAFLSGFNAIIEKNLSNENFSIQDLCDEMGLSKIQLYRKTKPLLDVSITEYILLQRVQKAKYLIQYDNLSFAEIAYETGFSTPSYFSTSFKKITGMTPKAYKEKYGAKM</sequence>
<dbReference type="SUPFAM" id="SSF46689">
    <property type="entry name" value="Homeodomain-like"/>
    <property type="match status" value="1"/>
</dbReference>
<keyword evidence="14" id="KW-0472">Membrane</keyword>
<evidence type="ECO:0000256" key="5">
    <source>
        <dbReference type="ARBA" id="ARBA00022741"/>
    </source>
</evidence>
<evidence type="ECO:0000313" key="19">
    <source>
        <dbReference type="EMBL" id="SEA87890.1"/>
    </source>
</evidence>
<name>A0A1H4ETN4_9BACT</name>
<dbReference type="InterPro" id="IPR003594">
    <property type="entry name" value="HATPase_dom"/>
</dbReference>
<dbReference type="Pfam" id="PF00512">
    <property type="entry name" value="HisKA"/>
    <property type="match status" value="1"/>
</dbReference>
<evidence type="ECO:0000256" key="7">
    <source>
        <dbReference type="ARBA" id="ARBA00022840"/>
    </source>
</evidence>
<dbReference type="PANTHER" id="PTHR43547:SF2">
    <property type="entry name" value="HYBRID SIGNAL TRANSDUCTION HISTIDINE KINASE C"/>
    <property type="match status" value="1"/>
</dbReference>
<dbReference type="Gene3D" id="1.10.10.60">
    <property type="entry name" value="Homeodomain-like"/>
    <property type="match status" value="1"/>
</dbReference>
<dbReference type="SMART" id="SM00448">
    <property type="entry name" value="REC"/>
    <property type="match status" value="1"/>
</dbReference>
<protein>
    <recommendedName>
        <fullName evidence="2">histidine kinase</fullName>
        <ecNumber evidence="2">2.7.13.3</ecNumber>
    </recommendedName>
</protein>
<comment type="catalytic activity">
    <reaction evidence="1">
        <text>ATP + protein L-histidine = ADP + protein N-phospho-L-histidine.</text>
        <dbReference type="EC" id="2.7.13.3"/>
    </reaction>
</comment>
<dbReference type="InterPro" id="IPR005467">
    <property type="entry name" value="His_kinase_dom"/>
</dbReference>
<dbReference type="SUPFAM" id="SSF52172">
    <property type="entry name" value="CheY-like"/>
    <property type="match status" value="1"/>
</dbReference>
<dbReference type="SUPFAM" id="SSF53822">
    <property type="entry name" value="Periplasmic binding protein-like I"/>
    <property type="match status" value="1"/>
</dbReference>
<dbReference type="GO" id="GO:0043565">
    <property type="term" value="F:sequence-specific DNA binding"/>
    <property type="evidence" value="ECO:0007669"/>
    <property type="project" value="InterPro"/>
</dbReference>
<dbReference type="InterPro" id="IPR001789">
    <property type="entry name" value="Sig_transdc_resp-reg_receiver"/>
</dbReference>
<dbReference type="EMBL" id="FNRL01000020">
    <property type="protein sequence ID" value="SEA87890.1"/>
    <property type="molecule type" value="Genomic_DNA"/>
</dbReference>
<dbReference type="PROSITE" id="PS00041">
    <property type="entry name" value="HTH_ARAC_FAMILY_1"/>
    <property type="match status" value="1"/>
</dbReference>
<evidence type="ECO:0000256" key="8">
    <source>
        <dbReference type="ARBA" id="ARBA00023012"/>
    </source>
</evidence>
<dbReference type="InterPro" id="IPR018060">
    <property type="entry name" value="HTH_AraC"/>
</dbReference>
<dbReference type="PROSITE" id="PS01124">
    <property type="entry name" value="HTH_ARAC_FAMILY_2"/>
    <property type="match status" value="1"/>
</dbReference>
<feature type="chain" id="PRO_5011794004" description="histidine kinase" evidence="15">
    <location>
        <begin position="26"/>
        <end position="922"/>
    </location>
</feature>
<dbReference type="InterPro" id="IPR036097">
    <property type="entry name" value="HisK_dim/P_sf"/>
</dbReference>
<dbReference type="SUPFAM" id="SSF55874">
    <property type="entry name" value="ATPase domain of HSP90 chaperone/DNA topoisomerase II/histidine kinase"/>
    <property type="match status" value="1"/>
</dbReference>
<gene>
    <name evidence="19" type="ORF">SAMN05660909_03910</name>
</gene>
<dbReference type="InterPro" id="IPR003661">
    <property type="entry name" value="HisK_dim/P_dom"/>
</dbReference>
<dbReference type="InterPro" id="IPR011006">
    <property type="entry name" value="CheY-like_superfamily"/>
</dbReference>
<accession>A0A1H4ETN4</accession>
<dbReference type="SMART" id="SM00342">
    <property type="entry name" value="HTH_ARAC"/>
    <property type="match status" value="1"/>
</dbReference>